<keyword evidence="6" id="KW-0926">Vacuole</keyword>
<feature type="region of interest" description="Disordered" evidence="8">
    <location>
        <begin position="1498"/>
        <end position="1618"/>
    </location>
</feature>
<dbReference type="GO" id="GO:0034517">
    <property type="term" value="P:ribophagy"/>
    <property type="evidence" value="ECO:0007669"/>
    <property type="project" value="TreeGrafter"/>
</dbReference>
<accession>A0A9P5SQS3</accession>
<dbReference type="GO" id="GO:0019901">
    <property type="term" value="F:protein kinase binding"/>
    <property type="evidence" value="ECO:0007669"/>
    <property type="project" value="TreeGrafter"/>
</dbReference>
<feature type="compositionally biased region" description="Polar residues" evidence="8">
    <location>
        <begin position="720"/>
        <end position="745"/>
    </location>
</feature>
<dbReference type="GO" id="GO:1903599">
    <property type="term" value="P:positive regulation of autophagy of mitochondrion"/>
    <property type="evidence" value="ECO:0007669"/>
    <property type="project" value="UniProtKB-UniRule"/>
</dbReference>
<feature type="compositionally biased region" description="Low complexity" evidence="8">
    <location>
        <begin position="1528"/>
        <end position="1539"/>
    </location>
</feature>
<evidence type="ECO:0000256" key="7">
    <source>
        <dbReference type="SAM" id="Coils"/>
    </source>
</evidence>
<feature type="coiled-coil region" evidence="7">
    <location>
        <begin position="1356"/>
        <end position="1383"/>
    </location>
</feature>
<evidence type="ECO:0000313" key="11">
    <source>
        <dbReference type="EMBL" id="KAF9332668.1"/>
    </source>
</evidence>
<dbReference type="EMBL" id="JAAAUY010000246">
    <property type="protein sequence ID" value="KAF9332668.1"/>
    <property type="molecule type" value="Genomic_DNA"/>
</dbReference>
<dbReference type="GO" id="GO:0005774">
    <property type="term" value="C:vacuolar membrane"/>
    <property type="evidence" value="ECO:0007669"/>
    <property type="project" value="UniProtKB-SubCell"/>
</dbReference>
<feature type="region of interest" description="Disordered" evidence="8">
    <location>
        <begin position="521"/>
        <end position="551"/>
    </location>
</feature>
<keyword evidence="4 6" id="KW-0072">Autophagy</keyword>
<keyword evidence="6" id="KW-0472">Membrane</keyword>
<keyword evidence="12" id="KW-1185">Reference proteome</keyword>
<comment type="function">
    <text evidence="6">Involved in cytoplasm to vacuole transport (Cvt), pexophagy, mitophagy and nucleophagy. Recruits mitochondria for their selective degradation via autophagy (mitophagy) during starvation. Works as scaffold proteins that recruit ATG proteins to the pre-autophagosome (PAS), the site of vesicle/autophagosome formation. Required for the Cvt vesicles completion.</text>
</comment>
<feature type="region of interest" description="Disordered" evidence="8">
    <location>
        <begin position="720"/>
        <end position="768"/>
    </location>
</feature>
<proteinExistence type="inferred from homology"/>
<sequence>MRLYRAETGKRVQIPQLRPNDGLDTLRAAIEKATRIPQGSQILMTDTGLQLKPDMMFEAITSSGKDEYTIMVYNREVLTTDISSSILTLKEQAKTEPMVQPLSPTLLQPIVIPSRPASPSANRDWGSQFQRMFEAYIAHVLAYYRVIVAHAGICERIMEELRMQSLAVQVALTNLDAHSQSVLETFEKFNAFATKELTKQARLLQSFPRDIEALRQIRVHPALLPPDSPDRYISDFIPTDKLVLWAERCRDIHEGLLRDGKDLSRSIKEVQEGTVAIRSNSGINLEQLEDAMTEILQTVEQQSQIRQRVERDQTRVRERLAEISKPSTFSSSGPTLEALGQLANVYTTDYMEAAQRADEMLRNKLGIFIAAKRSQTANLISQLMHISKLQSTIASIPPSLGNLDDSLRKRDADFSQLVYVQRIPIAYGALIVEIVRRREYSKLLLQKSQQLAEVMSRFRKLEQRRRDSFRSEVAKFVPVVVPGLDDVPPFSEINALNTKDQLPPFTREHVAEFERLISQLSTGPGQEGSVEHSLGVESNPGASSISSQESNQDALSKLRVTLVKMTTQMDVMGGEFDRILEKSFYTERIQRLEEENSRLRADMSRIDIQQRSGTPQLGQHPFPRLSTPVGTASVGAGSTAAAVGVSVNTPTSPKLTRQPSRSGSANTSRVESDEHQQVIQQQIQQNQKLTKENTDLGTKIKAYEARIRSLEETIYQNFRAASSAESPISSKDSRQQSTITGSDQPWKTPEDIQHARSLSQATENERKQAEERLVTLEQEIQDVSLKLEQTEEKLKKEVIVSQQTATANDELRQEVLELKLQSATLEEASVLRAFDHSGIQKRSEELEEELKGMTQKYDHLLERHEKETETQALEIIAFKDRLEDINKQHSIEKEILDGQLEQAQRTADETAEHVIELENELIVVNEELQNKVLELEEQLESHAAEHEEVTARAQEQERQLASHRAVHNDILVQLNDHKQNAAETQEALNKTKELYTTLQEAHAKLEADQKILQRDANETNKSKDALAQQIADLQKQVSELEAQREAYNVGFNMRLEEAKTMLKRAEEGWKEKSRLLEQSERATKDLEQPIMECMTSLGHERVSVEVISLGQVRDMLQEIGRDIQQLVMRQTKERTESQKAHDEAVSTLKQGYESSKDIRETTIASLNKVRRDAEAETVAVKQESEAAINQLKNELESIRVQQRASSIPVPVSTTPISGTPLTSTSPITPMPPTLPTATKLALSKDGDQFNVQDRILLGTLALDLGIPLPLLSEVDDQDVVLPTSSVLLDHSERRQKSSSTIMAPAPVQGGSSSTPTVGSSSRSSSTTVPLSTDVLQTLDFSDLDITKATALIKKKLFDTEHLLKRWQRECKSLKEKYNRASTEAHDKIAFRNFKVDDLTLFLPTRNSVSKPWAAFNINFPHYFLQMTPTMANQLRNREWIVARITSITEAIVDKRQVASTTDAEDDSGAGSSITPHNPFGLADGVKYYLLEATSWSGHSHGHGHGKSASSHYSSTGGSSSSKLRHHSSTSALGESPSSSSRRDADRNREQRDRDQPFDRRKHRDSQGGLEEERSIITATASKPAPAPSATVQETRSDVSSTSTSLPPSGPPPTAILSASGISQRNSLGASGTLPISIPYQSPATNALRAISGSVGSTGSGGSGSISSLLSHHLGGGSASGTGAAMAASSPPRTMLLSSSPHKTGISPVVATGTTVSINHSSATGHSASHSMSHSQGGSSSVGGGSPNLGSSATGVFGISSISSMSNMPIHPSRLSMSSNRGDMLEQLAVFATDEDQELDRKEEERKRIAIAR</sequence>
<dbReference type="Proteomes" id="UP000696485">
    <property type="component" value="Unassembled WGS sequence"/>
</dbReference>
<feature type="compositionally biased region" description="Low complexity" evidence="8">
    <location>
        <begin position="1719"/>
        <end position="1738"/>
    </location>
</feature>
<comment type="subunit">
    <text evidence="6">Homodimer.</text>
</comment>
<dbReference type="InterPro" id="IPR019460">
    <property type="entry name" value="Atg11_C"/>
</dbReference>
<feature type="region of interest" description="Disordered" evidence="8">
    <location>
        <begin position="644"/>
        <end position="677"/>
    </location>
</feature>
<evidence type="ECO:0000256" key="2">
    <source>
        <dbReference type="ARBA" id="ARBA00022448"/>
    </source>
</evidence>
<dbReference type="GO" id="GO:0000045">
    <property type="term" value="P:autophagosome assembly"/>
    <property type="evidence" value="ECO:0007669"/>
    <property type="project" value="UniProtKB-UniRule"/>
</dbReference>
<dbReference type="GO" id="GO:0034045">
    <property type="term" value="C:phagophore assembly site membrane"/>
    <property type="evidence" value="ECO:0007669"/>
    <property type="project" value="UniProtKB-SubCell"/>
</dbReference>
<dbReference type="Pfam" id="PF04108">
    <property type="entry name" value="ATG17_like"/>
    <property type="match status" value="1"/>
</dbReference>
<feature type="compositionally biased region" description="Low complexity" evidence="8">
    <location>
        <begin position="1212"/>
        <end position="1227"/>
    </location>
</feature>
<keyword evidence="3 6" id="KW-0653">Protein transport</keyword>
<feature type="compositionally biased region" description="Basic and acidic residues" evidence="8">
    <location>
        <begin position="1540"/>
        <end position="1558"/>
    </location>
</feature>
<organism evidence="11 12">
    <name type="scientific">Podila minutissima</name>
    <dbReference type="NCBI Taxonomy" id="64525"/>
    <lineage>
        <taxon>Eukaryota</taxon>
        <taxon>Fungi</taxon>
        <taxon>Fungi incertae sedis</taxon>
        <taxon>Mucoromycota</taxon>
        <taxon>Mortierellomycotina</taxon>
        <taxon>Mortierellomycetes</taxon>
        <taxon>Mortierellales</taxon>
        <taxon>Mortierellaceae</taxon>
        <taxon>Podila</taxon>
    </lineage>
</organism>
<dbReference type="GO" id="GO:0060090">
    <property type="term" value="F:molecular adaptor activity"/>
    <property type="evidence" value="ECO:0007669"/>
    <property type="project" value="TreeGrafter"/>
</dbReference>
<feature type="region of interest" description="Disordered" evidence="8">
    <location>
        <begin position="1676"/>
        <end position="1700"/>
    </location>
</feature>
<dbReference type="GO" id="GO:1990316">
    <property type="term" value="C:Atg1/ULK1 kinase complex"/>
    <property type="evidence" value="ECO:0007669"/>
    <property type="project" value="TreeGrafter"/>
</dbReference>
<dbReference type="GO" id="GO:0061709">
    <property type="term" value="P:reticulophagy"/>
    <property type="evidence" value="ECO:0007669"/>
    <property type="project" value="TreeGrafter"/>
</dbReference>
<protein>
    <recommendedName>
        <fullName evidence="6">Autophagy-related protein 11</fullName>
    </recommendedName>
</protein>
<feature type="region of interest" description="Disordered" evidence="8">
    <location>
        <begin position="1209"/>
        <end position="1231"/>
    </location>
</feature>
<feature type="region of interest" description="Disordered" evidence="8">
    <location>
        <begin position="1456"/>
        <end position="1476"/>
    </location>
</feature>
<feature type="compositionally biased region" description="Low complexity" evidence="8">
    <location>
        <begin position="1506"/>
        <end position="1521"/>
    </location>
</feature>
<keyword evidence="2 6" id="KW-0813">Transport</keyword>
<feature type="compositionally biased region" description="Low complexity" evidence="8">
    <location>
        <begin position="1577"/>
        <end position="1590"/>
    </location>
</feature>
<feature type="coiled-coil region" evidence="7">
    <location>
        <begin position="582"/>
        <end position="609"/>
    </location>
</feature>
<evidence type="ECO:0000256" key="5">
    <source>
        <dbReference type="ARBA" id="ARBA00023054"/>
    </source>
</evidence>
<feature type="compositionally biased region" description="Low complexity" evidence="8">
    <location>
        <begin position="1310"/>
        <end position="1327"/>
    </location>
</feature>
<evidence type="ECO:0000259" key="9">
    <source>
        <dbReference type="Pfam" id="PF04108"/>
    </source>
</evidence>
<reference evidence="11" key="1">
    <citation type="journal article" date="2020" name="Fungal Divers.">
        <title>Resolving the Mortierellaceae phylogeny through synthesis of multi-gene phylogenetics and phylogenomics.</title>
        <authorList>
            <person name="Vandepol N."/>
            <person name="Liber J."/>
            <person name="Desiro A."/>
            <person name="Na H."/>
            <person name="Kennedy M."/>
            <person name="Barry K."/>
            <person name="Grigoriev I.V."/>
            <person name="Miller A.N."/>
            <person name="O'Donnell K."/>
            <person name="Stajich J.E."/>
            <person name="Bonito G."/>
        </authorList>
    </citation>
    <scope>NUCLEOTIDE SEQUENCE</scope>
    <source>
        <strain evidence="11">NVP1</strain>
    </source>
</reference>
<feature type="region of interest" description="Disordered" evidence="8">
    <location>
        <begin position="1718"/>
        <end position="1746"/>
    </location>
</feature>
<feature type="compositionally biased region" description="Polar residues" evidence="8">
    <location>
        <begin position="540"/>
        <end position="551"/>
    </location>
</feature>
<evidence type="ECO:0000256" key="4">
    <source>
        <dbReference type="ARBA" id="ARBA00023006"/>
    </source>
</evidence>
<evidence type="ECO:0000256" key="6">
    <source>
        <dbReference type="RuleBase" id="RU367075"/>
    </source>
</evidence>
<dbReference type="InterPro" id="IPR045326">
    <property type="entry name" value="ATG17-like_dom"/>
</dbReference>
<dbReference type="GO" id="GO:0000422">
    <property type="term" value="P:autophagy of mitochondrion"/>
    <property type="evidence" value="ECO:0007669"/>
    <property type="project" value="TreeGrafter"/>
</dbReference>
<evidence type="ECO:0000313" key="12">
    <source>
        <dbReference type="Proteomes" id="UP000696485"/>
    </source>
</evidence>
<dbReference type="GO" id="GO:0034727">
    <property type="term" value="P:piecemeal microautophagy of the nucleus"/>
    <property type="evidence" value="ECO:0007669"/>
    <property type="project" value="TreeGrafter"/>
</dbReference>
<dbReference type="GO" id="GO:0015031">
    <property type="term" value="P:protein transport"/>
    <property type="evidence" value="ECO:0007669"/>
    <property type="project" value="UniProtKB-KW"/>
</dbReference>
<name>A0A9P5SQS3_9FUNG</name>
<evidence type="ECO:0000256" key="8">
    <source>
        <dbReference type="SAM" id="MobiDB-lite"/>
    </source>
</evidence>
<feature type="compositionally biased region" description="Polar residues" evidence="8">
    <location>
        <begin position="648"/>
        <end position="669"/>
    </location>
</feature>
<feature type="domain" description="Autophagy protein ATG17-like" evidence="9">
    <location>
        <begin position="154"/>
        <end position="476"/>
    </location>
</feature>
<comment type="subcellular location">
    <subcellularLocation>
        <location evidence="6">Preautophagosomal structure membrane</location>
        <topology evidence="6">Peripheral membrane protein</topology>
    </subcellularLocation>
    <subcellularLocation>
        <location evidence="6">Vacuole membrane</location>
        <topology evidence="6">Peripheral membrane protein</topology>
    </subcellularLocation>
    <text evidence="6">During pexophagy, accumulates in the vacuolar membrane region, where the peroxisomes contact the vacuole.</text>
</comment>
<comment type="similarity">
    <text evidence="1 6">Belongs to the ATG11 family.</text>
</comment>
<evidence type="ECO:0000256" key="3">
    <source>
        <dbReference type="ARBA" id="ARBA00022927"/>
    </source>
</evidence>
<comment type="caution">
    <text evidence="11">The sequence shown here is derived from an EMBL/GenBank/DDBJ whole genome shotgun (WGS) entry which is preliminary data.</text>
</comment>
<evidence type="ECO:0000256" key="1">
    <source>
        <dbReference type="ARBA" id="ARBA00009729"/>
    </source>
</evidence>
<gene>
    <name evidence="11" type="primary">ATG11</name>
    <name evidence="11" type="ORF">BG006_004438</name>
</gene>
<keyword evidence="5 7" id="KW-0175">Coiled coil</keyword>
<feature type="region of interest" description="Disordered" evidence="8">
    <location>
        <begin position="1291"/>
        <end position="1327"/>
    </location>
</feature>
<feature type="compositionally biased region" description="Low complexity" evidence="8">
    <location>
        <begin position="1680"/>
        <end position="1689"/>
    </location>
</feature>
<dbReference type="Pfam" id="PF10377">
    <property type="entry name" value="ATG11"/>
    <property type="match status" value="1"/>
</dbReference>
<dbReference type="InterPro" id="IPR040040">
    <property type="entry name" value="ATG11"/>
</dbReference>
<feature type="domain" description="Autophagy-related protein 11 C-terminal" evidence="10">
    <location>
        <begin position="1352"/>
        <end position="1493"/>
    </location>
</feature>
<dbReference type="PANTHER" id="PTHR13222">
    <property type="entry name" value="RB1-INDUCIBLE COILED-COIL"/>
    <property type="match status" value="1"/>
</dbReference>
<evidence type="ECO:0000259" key="10">
    <source>
        <dbReference type="Pfam" id="PF10377"/>
    </source>
</evidence>
<dbReference type="PANTHER" id="PTHR13222:SF1">
    <property type="entry name" value="RB1-INDUCIBLE COILED-COIL PROTEIN 1"/>
    <property type="match status" value="1"/>
</dbReference>